<proteinExistence type="predicted"/>
<dbReference type="Proteomes" id="UP001363151">
    <property type="component" value="Unassembled WGS sequence"/>
</dbReference>
<dbReference type="EMBL" id="JBBJCI010000124">
    <property type="protein sequence ID" value="KAK7247880.1"/>
    <property type="molecule type" value="Genomic_DNA"/>
</dbReference>
<evidence type="ECO:0000313" key="3">
    <source>
        <dbReference type="Proteomes" id="UP001363151"/>
    </source>
</evidence>
<feature type="compositionally biased region" description="Low complexity" evidence="1">
    <location>
        <begin position="368"/>
        <end position="378"/>
    </location>
</feature>
<comment type="caution">
    <text evidence="2">The sequence shown here is derived from an EMBL/GenBank/DDBJ whole genome shotgun (WGS) entry which is preliminary data.</text>
</comment>
<feature type="compositionally biased region" description="Pro residues" evidence="1">
    <location>
        <begin position="323"/>
        <end position="334"/>
    </location>
</feature>
<evidence type="ECO:0000256" key="1">
    <source>
        <dbReference type="SAM" id="MobiDB-lite"/>
    </source>
</evidence>
<protein>
    <submittedName>
        <fullName evidence="2">Uncharacterized protein</fullName>
    </submittedName>
</protein>
<name>A0ABR1G3Q6_AURAN</name>
<accession>A0ABR1G3Q6</accession>
<organism evidence="2 3">
    <name type="scientific">Aureococcus anophagefferens</name>
    <name type="common">Harmful bloom alga</name>
    <dbReference type="NCBI Taxonomy" id="44056"/>
    <lineage>
        <taxon>Eukaryota</taxon>
        <taxon>Sar</taxon>
        <taxon>Stramenopiles</taxon>
        <taxon>Ochrophyta</taxon>
        <taxon>Pelagophyceae</taxon>
        <taxon>Pelagomonadales</taxon>
        <taxon>Pelagomonadaceae</taxon>
        <taxon>Aureococcus</taxon>
    </lineage>
</organism>
<reference evidence="2 3" key="1">
    <citation type="submission" date="2024-03" db="EMBL/GenBank/DDBJ databases">
        <title>Aureococcus anophagefferens CCMP1851 and Kratosvirus quantuckense: Draft genome of a second virus-susceptible host strain in the model system.</title>
        <authorList>
            <person name="Chase E."/>
            <person name="Truchon A.R."/>
            <person name="Schepens W."/>
            <person name="Wilhelm S.W."/>
        </authorList>
    </citation>
    <scope>NUCLEOTIDE SEQUENCE [LARGE SCALE GENOMIC DNA]</scope>
    <source>
        <strain evidence="2 3">CCMP1851</strain>
    </source>
</reference>
<feature type="region of interest" description="Disordered" evidence="1">
    <location>
        <begin position="320"/>
        <end position="402"/>
    </location>
</feature>
<keyword evidence="3" id="KW-1185">Reference proteome</keyword>
<evidence type="ECO:0000313" key="2">
    <source>
        <dbReference type="EMBL" id="KAK7247880.1"/>
    </source>
</evidence>
<gene>
    <name evidence="2" type="ORF">SO694_0008403</name>
</gene>
<sequence>MISSRRRPLSFTIENEVKDSVDGKLTAKYVEPTTGVSFDKLTLKGKTYGVEASKTVSGIKFKGKVNPADASSAALTAELKSDKNTVIASVDKKKLAGSGTVAPFKVGVFGGGSSTRLRRALSFSLGGSATVSGVFASCVYTPKKVFNFGMMFSPMPKLTVAATGDSTAPTARRVDDLPAYERVVYDRGRVLDPELWGLAEAAIAPRRPRSAEFGCATLEASQCLLRRYRPGERREHPAHFDAHARATLRRPTRRCAPLRAADGNSDDYWVEYRDGQECIVSDMGASCMERANVPDKSPGFVAFTPWEDFRKPYEPRAAAAAPEVPPVPSPPSLIPSPTASEPPKTPAEARRARARAVARETSPLPIHASAPRDAASPAARRRQALRAAPDFSKFSGNNGPRF</sequence>